<feature type="transmembrane region" description="Helical" evidence="2">
    <location>
        <begin position="40"/>
        <end position="61"/>
    </location>
</feature>
<dbReference type="Proteomes" id="UP001056035">
    <property type="component" value="Chromosome"/>
</dbReference>
<evidence type="ECO:0000313" key="3">
    <source>
        <dbReference type="EMBL" id="UTI65571.1"/>
    </source>
</evidence>
<feature type="region of interest" description="Disordered" evidence="1">
    <location>
        <begin position="1"/>
        <end position="20"/>
    </location>
</feature>
<keyword evidence="4" id="KW-1185">Reference proteome</keyword>
<organism evidence="3 4">
    <name type="scientific">Paraconexibacter antarcticus</name>
    <dbReference type="NCBI Taxonomy" id="2949664"/>
    <lineage>
        <taxon>Bacteria</taxon>
        <taxon>Bacillati</taxon>
        <taxon>Actinomycetota</taxon>
        <taxon>Thermoleophilia</taxon>
        <taxon>Solirubrobacterales</taxon>
        <taxon>Paraconexibacteraceae</taxon>
        <taxon>Paraconexibacter</taxon>
    </lineage>
</organism>
<dbReference type="EMBL" id="CP098502">
    <property type="protein sequence ID" value="UTI65571.1"/>
    <property type="molecule type" value="Genomic_DNA"/>
</dbReference>
<gene>
    <name evidence="3" type="ORF">NBH00_05015</name>
</gene>
<protein>
    <recommendedName>
        <fullName evidence="5">DUF4190 domain-containing protein</fullName>
    </recommendedName>
</protein>
<feature type="transmembrane region" description="Helical" evidence="2">
    <location>
        <begin position="122"/>
        <end position="145"/>
    </location>
</feature>
<evidence type="ECO:0000256" key="1">
    <source>
        <dbReference type="SAM" id="MobiDB-lite"/>
    </source>
</evidence>
<evidence type="ECO:0000256" key="2">
    <source>
        <dbReference type="SAM" id="Phobius"/>
    </source>
</evidence>
<feature type="transmembrane region" description="Helical" evidence="2">
    <location>
        <begin position="81"/>
        <end position="101"/>
    </location>
</feature>
<reference evidence="3 4" key="1">
    <citation type="submission" date="2022-06" db="EMBL/GenBank/DDBJ databases">
        <title>Paraconexibacter antarcticus.</title>
        <authorList>
            <person name="Kim C.S."/>
        </authorList>
    </citation>
    <scope>NUCLEOTIDE SEQUENCE [LARGE SCALE GENOMIC DNA]</scope>
    <source>
        <strain evidence="3 4">02-257</strain>
    </source>
</reference>
<sequence length="158" mass="16496">MRTDPTDNGGLFIGRRPGTAPLKYRELPDTGTAGRRRTDAVLAAGLLAVQVLLNLLFWGPIPAGSLWIASQVQYRTGSVSLGILLGFVALLAALFGGLSILKRLDHAWVLVRRASGVDQREGVLGTVFGVCAVVGGSAFVLWLLLIGGLGSMAVSGQA</sequence>
<evidence type="ECO:0000313" key="4">
    <source>
        <dbReference type="Proteomes" id="UP001056035"/>
    </source>
</evidence>
<proteinExistence type="predicted"/>
<evidence type="ECO:0008006" key="5">
    <source>
        <dbReference type="Google" id="ProtNLM"/>
    </source>
</evidence>
<name>A0ABY5DU76_9ACTN</name>
<keyword evidence="2" id="KW-0812">Transmembrane</keyword>
<dbReference type="RefSeq" id="WP_254572250.1">
    <property type="nucleotide sequence ID" value="NZ_CP098502.1"/>
</dbReference>
<keyword evidence="2" id="KW-1133">Transmembrane helix</keyword>
<accession>A0ABY5DU76</accession>
<keyword evidence="2" id="KW-0472">Membrane</keyword>